<feature type="compositionally biased region" description="Basic and acidic residues" evidence="11">
    <location>
        <begin position="1703"/>
        <end position="1714"/>
    </location>
</feature>
<feature type="transmembrane region" description="Helical" evidence="12">
    <location>
        <begin position="1900"/>
        <end position="1921"/>
    </location>
</feature>
<dbReference type="PANTHER" id="PTHR15735">
    <property type="entry name" value="FCH AND DOUBLE SH3 DOMAINS PROTEIN"/>
    <property type="match status" value="1"/>
</dbReference>
<dbReference type="InterPro" id="IPR001452">
    <property type="entry name" value="SH3_domain"/>
</dbReference>
<evidence type="ECO:0000313" key="16">
    <source>
        <dbReference type="Proteomes" id="UP000007110"/>
    </source>
</evidence>
<evidence type="ECO:0000256" key="9">
    <source>
        <dbReference type="PROSITE-ProRule" id="PRU01077"/>
    </source>
</evidence>
<dbReference type="InterPro" id="IPR027267">
    <property type="entry name" value="AH/BAR_dom_sf"/>
</dbReference>
<dbReference type="OrthoDB" id="10065861at2759"/>
<dbReference type="InterPro" id="IPR001060">
    <property type="entry name" value="FCH_dom"/>
</dbReference>
<feature type="compositionally biased region" description="Basic and acidic residues" evidence="11">
    <location>
        <begin position="1018"/>
        <end position="1172"/>
    </location>
</feature>
<evidence type="ECO:0000256" key="11">
    <source>
        <dbReference type="SAM" id="MobiDB-lite"/>
    </source>
</evidence>
<evidence type="ECO:0000256" key="3">
    <source>
        <dbReference type="ARBA" id="ARBA00022553"/>
    </source>
</evidence>
<dbReference type="SMART" id="SM00055">
    <property type="entry name" value="FCH"/>
    <property type="match status" value="1"/>
</dbReference>
<feature type="coiled-coil region" evidence="10">
    <location>
        <begin position="151"/>
        <end position="178"/>
    </location>
</feature>
<dbReference type="GO" id="GO:0031594">
    <property type="term" value="C:neuromuscular junction"/>
    <property type="evidence" value="ECO:0000318"/>
    <property type="project" value="GO_Central"/>
</dbReference>
<dbReference type="Gene3D" id="1.20.1270.60">
    <property type="entry name" value="Arfaptin homology (AH) domain/BAR domain"/>
    <property type="match status" value="1"/>
</dbReference>
<feature type="compositionally biased region" description="Low complexity" evidence="11">
    <location>
        <begin position="511"/>
        <end position="528"/>
    </location>
</feature>
<evidence type="ECO:0000256" key="12">
    <source>
        <dbReference type="SAM" id="Phobius"/>
    </source>
</evidence>
<dbReference type="InterPro" id="IPR036028">
    <property type="entry name" value="SH3-like_dom_sf"/>
</dbReference>
<evidence type="ECO:0000256" key="5">
    <source>
        <dbReference type="ARBA" id="ARBA00023054"/>
    </source>
</evidence>
<feature type="compositionally biased region" description="Polar residues" evidence="11">
    <location>
        <begin position="373"/>
        <end position="385"/>
    </location>
</feature>
<feature type="compositionally biased region" description="Polar residues" evidence="11">
    <location>
        <begin position="1481"/>
        <end position="1495"/>
    </location>
</feature>
<feature type="region of interest" description="Disordered" evidence="11">
    <location>
        <begin position="1840"/>
        <end position="1892"/>
    </location>
</feature>
<dbReference type="GO" id="GO:0030833">
    <property type="term" value="P:regulation of actin filament polymerization"/>
    <property type="evidence" value="ECO:0000318"/>
    <property type="project" value="GO_Central"/>
</dbReference>
<dbReference type="PANTHER" id="PTHR15735:SF21">
    <property type="entry name" value="PROTEIN NERVOUS WRECK"/>
    <property type="match status" value="1"/>
</dbReference>
<feature type="region of interest" description="Disordered" evidence="11">
    <location>
        <begin position="1473"/>
        <end position="1495"/>
    </location>
</feature>
<keyword evidence="16" id="KW-1185">Reference proteome</keyword>
<dbReference type="GO" id="GO:0051130">
    <property type="term" value="P:positive regulation of cellular component organization"/>
    <property type="evidence" value="ECO:0007669"/>
    <property type="project" value="UniProtKB-ARBA"/>
</dbReference>
<evidence type="ECO:0000313" key="15">
    <source>
        <dbReference type="EnsemblMetazoa" id="XP_030836445"/>
    </source>
</evidence>
<dbReference type="FunFam" id="1.20.1270.60:FF:000060">
    <property type="entry name" value="Actin polymerization protein Bzz1"/>
    <property type="match status" value="1"/>
</dbReference>
<feature type="domain" description="SH3" evidence="13">
    <location>
        <begin position="526"/>
        <end position="587"/>
    </location>
</feature>
<dbReference type="Pfam" id="PF07653">
    <property type="entry name" value="SH3_2"/>
    <property type="match status" value="1"/>
</dbReference>
<feature type="region of interest" description="Disordered" evidence="11">
    <location>
        <begin position="1181"/>
        <end position="1200"/>
    </location>
</feature>
<keyword evidence="12" id="KW-1133">Transmembrane helix</keyword>
<feature type="region of interest" description="Disordered" evidence="11">
    <location>
        <begin position="1780"/>
        <end position="1806"/>
    </location>
</feature>
<evidence type="ECO:0000259" key="14">
    <source>
        <dbReference type="PROSITE" id="PS51741"/>
    </source>
</evidence>
<feature type="compositionally biased region" description="Low complexity" evidence="11">
    <location>
        <begin position="1848"/>
        <end position="1880"/>
    </location>
</feature>
<dbReference type="SUPFAM" id="SSF103657">
    <property type="entry name" value="BAR/IMD domain-like"/>
    <property type="match status" value="1"/>
</dbReference>
<feature type="compositionally biased region" description="Basic and acidic residues" evidence="11">
    <location>
        <begin position="1188"/>
        <end position="1198"/>
    </location>
</feature>
<feature type="domain" description="SH3" evidence="13">
    <location>
        <begin position="639"/>
        <end position="702"/>
    </location>
</feature>
<feature type="compositionally biased region" description="Basic and acidic residues" evidence="11">
    <location>
        <begin position="1214"/>
        <end position="1233"/>
    </location>
</feature>
<feature type="region of interest" description="Disordered" evidence="11">
    <location>
        <begin position="447"/>
        <end position="486"/>
    </location>
</feature>
<feature type="compositionally biased region" description="Basic and acidic residues" evidence="11">
    <location>
        <begin position="1365"/>
        <end position="1380"/>
    </location>
</feature>
<feature type="region of interest" description="Disordered" evidence="11">
    <location>
        <begin position="971"/>
        <end position="1172"/>
    </location>
</feature>
<dbReference type="Proteomes" id="UP000007110">
    <property type="component" value="Unassembled WGS sequence"/>
</dbReference>
<dbReference type="GeneID" id="585408"/>
<evidence type="ECO:0000256" key="6">
    <source>
        <dbReference type="ARBA" id="ARBA00023121"/>
    </source>
</evidence>
<evidence type="ECO:0000256" key="2">
    <source>
        <dbReference type="ARBA" id="ARBA00022443"/>
    </source>
</evidence>
<dbReference type="SMART" id="SM00326">
    <property type="entry name" value="SH3"/>
    <property type="match status" value="2"/>
</dbReference>
<feature type="compositionally biased region" description="Polar residues" evidence="11">
    <location>
        <begin position="1296"/>
        <end position="1320"/>
    </location>
</feature>
<feature type="region of interest" description="Disordered" evidence="11">
    <location>
        <begin position="1214"/>
        <end position="1344"/>
    </location>
</feature>
<evidence type="ECO:0000256" key="4">
    <source>
        <dbReference type="ARBA" id="ARBA00022737"/>
    </source>
</evidence>
<feature type="compositionally biased region" description="Basic and acidic residues" evidence="11">
    <location>
        <begin position="1242"/>
        <end position="1285"/>
    </location>
</feature>
<comment type="subcellular location">
    <subcellularLocation>
        <location evidence="1">Cell projection</location>
    </subcellularLocation>
</comment>
<dbReference type="Gene3D" id="2.30.30.40">
    <property type="entry name" value="SH3 Domains"/>
    <property type="match status" value="2"/>
</dbReference>
<dbReference type="GO" id="GO:0008289">
    <property type="term" value="F:lipid binding"/>
    <property type="evidence" value="ECO:0007669"/>
    <property type="project" value="UniProtKB-KW"/>
</dbReference>
<keyword evidence="12" id="KW-0812">Transmembrane</keyword>
<evidence type="ECO:0000256" key="10">
    <source>
        <dbReference type="SAM" id="Coils"/>
    </source>
</evidence>
<evidence type="ECO:0000256" key="7">
    <source>
        <dbReference type="ARBA" id="ARBA00023273"/>
    </source>
</evidence>
<keyword evidence="3" id="KW-0597">Phosphoprotein</keyword>
<dbReference type="Pfam" id="PF14604">
    <property type="entry name" value="SH3_9"/>
    <property type="match status" value="1"/>
</dbReference>
<feature type="region of interest" description="Disordered" evidence="11">
    <location>
        <begin position="1662"/>
        <end position="1736"/>
    </location>
</feature>
<feature type="region of interest" description="Disordered" evidence="11">
    <location>
        <begin position="373"/>
        <end position="393"/>
    </location>
</feature>
<dbReference type="GO" id="GO:0055037">
    <property type="term" value="C:recycling endosome"/>
    <property type="evidence" value="ECO:0000318"/>
    <property type="project" value="GO_Central"/>
</dbReference>
<dbReference type="InterPro" id="IPR035460">
    <property type="entry name" value="FCHSD_SH3_1"/>
</dbReference>
<feature type="compositionally biased region" description="Basic residues" evidence="11">
    <location>
        <begin position="714"/>
        <end position="725"/>
    </location>
</feature>
<feature type="region of interest" description="Disordered" evidence="11">
    <location>
        <begin position="590"/>
        <end position="615"/>
    </location>
</feature>
<dbReference type="RefSeq" id="XP_030836445.1">
    <property type="nucleotide sequence ID" value="XM_030980585.1"/>
</dbReference>
<dbReference type="OMA" id="NIWHEEV"/>
<dbReference type="SUPFAM" id="SSF50044">
    <property type="entry name" value="SH3-domain"/>
    <property type="match status" value="2"/>
</dbReference>
<sequence length="1925" mass="221481">MQQPPPRKAKIGQDLKNIQHDQWTKLQSKHQSDSELLEDVRDFAKQRAAIEKVYAQSLQKLSTHFVQKRTFPPPSEGAEEQRDRTVLQVWKALLDETEKIGRVRLTASESISTQIIDTIKIQKNTRTNTLKKCGDLTNAWHEEVQASVRELIKARKNYADAEKIAQDARGKAAEAENRLTKGSVKFFQSRSSLEKTTAKLMSRRTTCDRRAAHMRNEYLLCLAAANTHRKRLHETDVPFLMEALDGDFYERLRNHFRVFSTTEIESSTYVKSCFQIISDEADMLQAEEDTQKLKRCHQQQKFLKENPIFTDIVQYVYDPVENDEVSNLIMDNTESLYLEREARRWATQVAKESNHIESLTRQMEACQPFINQLRGSDNSSDSGFSQDKDPEVKLDTLREARRKAETNKLKAEAKLDVMRNAGIDVEEWLNSAYEAIAKEAEIEAQTMLQQQHSQQEQQHSLVEQQHYEASHEELDDGDDDHHPQHAPHVRELHSYSITSFDSVDDFDQSYDDQVSQGSSGHSISSKNPSKCTAIFDYTAQRDDELTIRLHDVLELIEESEGDGWLKARNQHGDMGYVPENYIEVEKQQRLSFSTSPKGDAGGQQQPGQVLGHASSQSSMDYEVQAVMGIQGSGEDSGRPAICMVRALYDYAGSCQEELSFVDGTIFKLLRRDENGIDDGFWEGELNGKIGVFPSLLVEELNSESRQSSNDSKSKSRSRPKYRPHRCVPSIIIDDAHCSSNDSWTCSSEDSYAVKPSSRSFFSNQPPPHSRRPPQRTSPRHPIAARKANRNSVGRSIKKAKKVEYKKGPKKGTHRYPASPSQNPIPMRKIQDQSKRPPKLIPSRKSPSAPKCKECIQSARKLPPLPEPRRDPVEMGSHNKWFRIQSTDDTVLKASGLVPHPRAPPQVQQFSQGALDRTKSPSLNTLNSNMNQSGGVVHYEVLAEQINKSKSKTLTRAKSCWDCKESQPCRCRPQLPLPLHTYHDTGLQRPDQHRQPPQRQRHNQAPCTPDPQRQGPYRQDPHRRDPQRRDPQRQDPHRRDPHRRDPQRQDPQRQDQRRRDPQRQDQHRRDPQRQDQHRRDPQRQDQHRQDPQRQNQRRRDPQRRDPQRQDQRRQDPQRQDQRRQDPQKAGHHIQDFHKQEQKRQNDHRRDPQRQDLQRQDPHRQGPHRQDQHVQEQNILNHHRQGPCKTDPHIEVRLDQQKQNSYCQLKTRQDLYGEDPHRQDPHRQEPQRQDPQRQNTHSPDLPRQDLHIQELKRQNHHRQDPQRQDQHRQEQHRPDPHREDPHRHQTRLYHQLEQDQSNQLEQDQATKARTSQDQSRLGQHSHPHGQEERIKGPQGKDQIEQDESRDYVNGPEALGSLQQEIQKQEIHRQGSEVDKKQALNESKCNGGPKKETAKHGSSTEDQSEEDKALRKLRFLNSRKSLEQKFSTPVLNRETETCVSDLKDKETEDNNRNKKNVHVMLETDKNNRVAISNRPDAEATIQTSCKQSNEGESCSQENVTSLSGVISKEVSKGQCGKKKTTFSFANQKREGRKLSASFNIGKSSARSLREEKRATSIPDLSLLEGMYSTRIGPPISPRTESLIKKPPPHGILKQSQSLDYRKIKGPPYSLDSLETKSMSNGPKRDHSCPERLSDFCTAVVEEEEEEVKGRPHIDQYARVARNRQERSKVKAQGCRQETQEAMKSPMGVERRSASLDEACQDDLDRSRNQDRKSSCPTASLIFHQRQKESISPPNYRKANTLNSLAVTNNKRVSSRVISPTLERHLRNLNSFWSQNRASVVVNGPHDPSSTMPPVTPPRRESKRSNSLCADSLFDDGKQRAIRSRSCSPTRNRQSVLAFPIQRDPLRSSNIPSYPTTSTTTSTPTTPTSTALAPSASRSPCTSPRNSPRLSRKQARYPHITFLLACHGLIFLMHLVATPLLKLSF</sequence>
<keyword evidence="4" id="KW-0677">Repeat</keyword>
<keyword evidence="7" id="KW-0966">Cell projection</keyword>
<keyword evidence="12" id="KW-0472">Membrane</keyword>
<feature type="domain" description="F-BAR" evidence="14">
    <location>
        <begin position="9"/>
        <end position="289"/>
    </location>
</feature>
<keyword evidence="6" id="KW-0446">Lipid-binding</keyword>
<feature type="compositionally biased region" description="Basic and acidic residues" evidence="11">
    <location>
        <begin position="1390"/>
        <end position="1400"/>
    </location>
</feature>
<organism evidence="15 16">
    <name type="scientific">Strongylocentrotus purpuratus</name>
    <name type="common">Purple sea urchin</name>
    <dbReference type="NCBI Taxonomy" id="7668"/>
    <lineage>
        <taxon>Eukaryota</taxon>
        <taxon>Metazoa</taxon>
        <taxon>Echinodermata</taxon>
        <taxon>Eleutherozoa</taxon>
        <taxon>Echinozoa</taxon>
        <taxon>Echinoidea</taxon>
        <taxon>Euechinoidea</taxon>
        <taxon>Echinacea</taxon>
        <taxon>Camarodonta</taxon>
        <taxon>Echinidea</taxon>
        <taxon>Strongylocentrotidae</taxon>
        <taxon>Strongylocentrotus</taxon>
    </lineage>
</organism>
<dbReference type="CDD" id="cd11761">
    <property type="entry name" value="SH3_FCHSD_1"/>
    <property type="match status" value="1"/>
</dbReference>
<name>A0A7M7SWF9_STRPU</name>
<reference evidence="16" key="1">
    <citation type="submission" date="2015-02" db="EMBL/GenBank/DDBJ databases">
        <title>Genome sequencing for Strongylocentrotus purpuratus.</title>
        <authorList>
            <person name="Murali S."/>
            <person name="Liu Y."/>
            <person name="Vee V."/>
            <person name="English A."/>
            <person name="Wang M."/>
            <person name="Skinner E."/>
            <person name="Han Y."/>
            <person name="Muzny D.M."/>
            <person name="Worley K.C."/>
            <person name="Gibbs R.A."/>
        </authorList>
    </citation>
    <scope>NUCLEOTIDE SEQUENCE</scope>
</reference>
<dbReference type="FunFam" id="2.30.30.40:FF:000033">
    <property type="entry name" value="FCH and double SH3 domains protein 2"/>
    <property type="match status" value="1"/>
</dbReference>
<feature type="region of interest" description="Disordered" evidence="11">
    <location>
        <begin position="1365"/>
        <end position="1409"/>
    </location>
</feature>
<protein>
    <submittedName>
        <fullName evidence="15">Uncharacterized protein</fullName>
    </submittedName>
</protein>
<dbReference type="PROSITE" id="PS50002">
    <property type="entry name" value="SH3"/>
    <property type="match status" value="2"/>
</dbReference>
<feature type="region of interest" description="Disordered" evidence="11">
    <location>
        <begin position="702"/>
        <end position="725"/>
    </location>
</feature>
<dbReference type="CDD" id="cd11762">
    <property type="entry name" value="SH3_FCHSD_2"/>
    <property type="match status" value="1"/>
</dbReference>
<accession>A0A7M7SWF9</accession>
<feature type="region of interest" description="Disordered" evidence="11">
    <location>
        <begin position="508"/>
        <end position="528"/>
    </location>
</feature>
<evidence type="ECO:0000259" key="13">
    <source>
        <dbReference type="PROSITE" id="PS50002"/>
    </source>
</evidence>
<dbReference type="KEGG" id="spu:585408"/>
<feature type="compositionally biased region" description="Low complexity" evidence="11">
    <location>
        <begin position="994"/>
        <end position="1005"/>
    </location>
</feature>
<dbReference type="InterPro" id="IPR031160">
    <property type="entry name" value="F_BAR_dom"/>
</dbReference>
<evidence type="ECO:0000256" key="8">
    <source>
        <dbReference type="PROSITE-ProRule" id="PRU00192"/>
    </source>
</evidence>
<keyword evidence="5 9" id="KW-0175">Coiled coil</keyword>
<dbReference type="GO" id="GO:0007274">
    <property type="term" value="P:neuromuscular synaptic transmission"/>
    <property type="evidence" value="ECO:0000318"/>
    <property type="project" value="GO_Central"/>
</dbReference>
<dbReference type="Pfam" id="PF00611">
    <property type="entry name" value="FCH"/>
    <property type="match status" value="1"/>
</dbReference>
<evidence type="ECO:0000256" key="1">
    <source>
        <dbReference type="ARBA" id="ARBA00004316"/>
    </source>
</evidence>
<dbReference type="InParanoid" id="A0A7M7SWF9"/>
<feature type="compositionally biased region" description="Low complexity" evidence="11">
    <location>
        <begin position="448"/>
        <end position="464"/>
    </location>
</feature>
<dbReference type="PROSITE" id="PS51741">
    <property type="entry name" value="F_BAR"/>
    <property type="match status" value="1"/>
</dbReference>
<dbReference type="GO" id="GO:0042995">
    <property type="term" value="C:cell projection"/>
    <property type="evidence" value="ECO:0007669"/>
    <property type="project" value="UniProtKB-SubCell"/>
</dbReference>
<proteinExistence type="predicted"/>
<keyword evidence="2 8" id="KW-0728">SH3 domain</keyword>
<reference evidence="15" key="2">
    <citation type="submission" date="2021-01" db="UniProtKB">
        <authorList>
            <consortium name="EnsemblMetazoa"/>
        </authorList>
    </citation>
    <scope>IDENTIFICATION</scope>
</reference>
<dbReference type="EnsemblMetazoa" id="XM_030980585">
    <property type="protein sequence ID" value="XP_030836445"/>
    <property type="gene ID" value="LOC585408"/>
</dbReference>
<feature type="region of interest" description="Disordered" evidence="11">
    <location>
        <begin position="755"/>
        <end position="851"/>
    </location>
</feature>